<sequence>MTINNLEHFIASLWDWKILRGCFGNTRIRPTDVDGLVERNHCYLYLEGKTLGSEIPTGQFITYERLASNPRVWVVFFWGDAKAETITSITVLRHAGPKHYDPATLDDLRAIVSRWFVWAERQKAA</sequence>
<comment type="caution">
    <text evidence="1">The sequence shown here is derived from an EMBL/GenBank/DDBJ whole genome shotgun (WGS) entry which is preliminary data.</text>
</comment>
<dbReference type="AlphaFoldDB" id="A0A0F8YKE5"/>
<proteinExistence type="predicted"/>
<accession>A0A0F8YKE5</accession>
<organism evidence="1">
    <name type="scientific">marine sediment metagenome</name>
    <dbReference type="NCBI Taxonomy" id="412755"/>
    <lineage>
        <taxon>unclassified sequences</taxon>
        <taxon>metagenomes</taxon>
        <taxon>ecological metagenomes</taxon>
    </lineage>
</organism>
<protein>
    <submittedName>
        <fullName evidence="1">Uncharacterized protein</fullName>
    </submittedName>
</protein>
<evidence type="ECO:0000313" key="1">
    <source>
        <dbReference type="EMBL" id="KKK74205.1"/>
    </source>
</evidence>
<dbReference type="EMBL" id="LAZR01056436">
    <property type="protein sequence ID" value="KKK74205.1"/>
    <property type="molecule type" value="Genomic_DNA"/>
</dbReference>
<reference evidence="1" key="1">
    <citation type="journal article" date="2015" name="Nature">
        <title>Complex archaea that bridge the gap between prokaryotes and eukaryotes.</title>
        <authorList>
            <person name="Spang A."/>
            <person name="Saw J.H."/>
            <person name="Jorgensen S.L."/>
            <person name="Zaremba-Niedzwiedzka K."/>
            <person name="Martijn J."/>
            <person name="Lind A.E."/>
            <person name="van Eijk R."/>
            <person name="Schleper C."/>
            <person name="Guy L."/>
            <person name="Ettema T.J."/>
        </authorList>
    </citation>
    <scope>NUCLEOTIDE SEQUENCE</scope>
</reference>
<gene>
    <name evidence="1" type="ORF">LCGC14_2886100</name>
</gene>
<name>A0A0F8YKE5_9ZZZZ</name>